<protein>
    <recommendedName>
        <fullName evidence="2">F-box domain-containing protein</fullName>
    </recommendedName>
</protein>
<dbReference type="SUPFAM" id="SSF81383">
    <property type="entry name" value="F-box domain"/>
    <property type="match status" value="1"/>
</dbReference>
<feature type="domain" description="F-box" evidence="2">
    <location>
        <begin position="93"/>
        <end position="142"/>
    </location>
</feature>
<dbReference type="AlphaFoldDB" id="S3DPE9"/>
<dbReference type="KEGG" id="glz:GLAREA_06989"/>
<feature type="region of interest" description="Disordered" evidence="1">
    <location>
        <begin position="402"/>
        <end position="425"/>
    </location>
</feature>
<accession>S3DPE9</accession>
<feature type="compositionally biased region" description="Polar residues" evidence="1">
    <location>
        <begin position="8"/>
        <end position="44"/>
    </location>
</feature>
<dbReference type="HOGENOM" id="CLU_035831_0_0_1"/>
<name>S3DPE9_GLAL2</name>
<organism evidence="3 4">
    <name type="scientific">Glarea lozoyensis (strain ATCC 20868 / MF5171)</name>
    <dbReference type="NCBI Taxonomy" id="1116229"/>
    <lineage>
        <taxon>Eukaryota</taxon>
        <taxon>Fungi</taxon>
        <taxon>Dikarya</taxon>
        <taxon>Ascomycota</taxon>
        <taxon>Pezizomycotina</taxon>
        <taxon>Leotiomycetes</taxon>
        <taxon>Helotiales</taxon>
        <taxon>Helotiaceae</taxon>
        <taxon>Glarea</taxon>
    </lineage>
</organism>
<gene>
    <name evidence="3" type="ORF">GLAREA_06989</name>
</gene>
<sequence length="558" mass="63699">MVEPESSPALNDNQPLQSRTTYLLNNQPNATSPTPSTQYQSITPPSKIPRPKQAHTKKDSVPPESPDSPFFLPPSADPDLPTTPTPIPTPNYINLLPTEILLNIFSYNPHDFYPVSSNATNPSHVCPHWRHVYEPLLYRHLKFMQHKQTGGSQNVRLFLLATKLRPGIKWYPQTVEFYLGNEGEIGQRKMKPRTDLQYLAQDKKAIEKFVEVLKLCLGIQSIRTNVCIDKGSLYQVLPKLLNLRTLEARFDSPRIPIAALKLPYLKTLIFHYMDDEWTQAVGSTHRDSDDSPSPKRRTETPWRWARTGAITTLRLYIDADLPVLYEKIFIWPIALSHLSIHGGSTPYGYDKAALERILNPHRDTLQTIELPDICNGLPDLSTFKRLTHLTFPAWRFITLDDSSKPSTRPSKPSKEPTPSPSTLLPSSLKILTLPFPSHCYQSPPRYVQNPPAFTAETSDWFIAFAETRQETSSDARYKIILNYDVFRGRAYVSRSDKRKVIGWPWTQLERAKEGAREFGVELEFEASISKAEWFEMGMAKDIWESNGLELGRLFLGEE</sequence>
<dbReference type="Gene3D" id="1.20.1280.50">
    <property type="match status" value="1"/>
</dbReference>
<evidence type="ECO:0000256" key="1">
    <source>
        <dbReference type="SAM" id="MobiDB-lite"/>
    </source>
</evidence>
<dbReference type="InterPro" id="IPR036047">
    <property type="entry name" value="F-box-like_dom_sf"/>
</dbReference>
<dbReference type="EMBL" id="KE145357">
    <property type="protein sequence ID" value="EPE33976.1"/>
    <property type="molecule type" value="Genomic_DNA"/>
</dbReference>
<dbReference type="InterPro" id="IPR001810">
    <property type="entry name" value="F-box_dom"/>
</dbReference>
<evidence type="ECO:0000313" key="4">
    <source>
        <dbReference type="Proteomes" id="UP000016922"/>
    </source>
</evidence>
<evidence type="ECO:0000259" key="2">
    <source>
        <dbReference type="Pfam" id="PF12937"/>
    </source>
</evidence>
<feature type="compositionally biased region" description="Pro residues" evidence="1">
    <location>
        <begin position="63"/>
        <end position="86"/>
    </location>
</feature>
<evidence type="ECO:0000313" key="3">
    <source>
        <dbReference type="EMBL" id="EPE33976.1"/>
    </source>
</evidence>
<dbReference type="Proteomes" id="UP000016922">
    <property type="component" value="Unassembled WGS sequence"/>
</dbReference>
<keyword evidence="4" id="KW-1185">Reference proteome</keyword>
<feature type="region of interest" description="Disordered" evidence="1">
    <location>
        <begin position="1"/>
        <end position="86"/>
    </location>
</feature>
<reference evidence="3 4" key="1">
    <citation type="journal article" date="2013" name="BMC Genomics">
        <title>Genomics-driven discovery of the pneumocandin biosynthetic gene cluster in the fungus Glarea lozoyensis.</title>
        <authorList>
            <person name="Chen L."/>
            <person name="Yue Q."/>
            <person name="Zhang X."/>
            <person name="Xiang M."/>
            <person name="Wang C."/>
            <person name="Li S."/>
            <person name="Che Y."/>
            <person name="Ortiz-Lopez F.J."/>
            <person name="Bills G.F."/>
            <person name="Liu X."/>
            <person name="An Z."/>
        </authorList>
    </citation>
    <scope>NUCLEOTIDE SEQUENCE [LARGE SCALE GENOMIC DNA]</scope>
    <source>
        <strain evidence="4">ATCC 20868 / MF5171</strain>
    </source>
</reference>
<dbReference type="RefSeq" id="XP_008079128.1">
    <property type="nucleotide sequence ID" value="XM_008080937.1"/>
</dbReference>
<dbReference type="OrthoDB" id="10312709at2759"/>
<dbReference type="GeneID" id="19466042"/>
<proteinExistence type="predicted"/>
<dbReference type="Pfam" id="PF12937">
    <property type="entry name" value="F-box-like"/>
    <property type="match status" value="1"/>
</dbReference>